<protein>
    <submittedName>
        <fullName evidence="1">Hsp70 protein</fullName>
    </submittedName>
</protein>
<dbReference type="Proteomes" id="UP000266188">
    <property type="component" value="Unassembled WGS sequence"/>
</dbReference>
<reference evidence="2" key="1">
    <citation type="submission" date="2017-02" db="EMBL/GenBank/DDBJ databases">
        <authorList>
            <person name="Tafer H."/>
            <person name="Lopandic K."/>
        </authorList>
    </citation>
    <scope>NUCLEOTIDE SEQUENCE [LARGE SCALE GENOMIC DNA]</scope>
    <source>
        <strain evidence="2">CBS 366.77</strain>
    </source>
</reference>
<sequence>MQHWQEHVKPNYNGEGGMDFSIPFPGVKDRHAIRLEGGFLELDKRSTRIHSIFEPIVRDIEELVRSQLGRLAASGYVAKAILLVGGFGSLEYLFHRLQAVNPATQVLQPLNSWSAVARPSGAVQHQLFKDQIESRIARRHYGVKFRSRKTWLYNPQGLIWDDLEEIWLVPHRMRWYIKKGTSVLENERIKMDFCRSVRLDENLRFNHTLYAFNEDNAPDALSAGE</sequence>
<dbReference type="AlphaFoldDB" id="A0A3A2Z5R3"/>
<evidence type="ECO:0000313" key="2">
    <source>
        <dbReference type="Proteomes" id="UP000266188"/>
    </source>
</evidence>
<comment type="caution">
    <text evidence="1">The sequence shown here is derived from an EMBL/GenBank/DDBJ whole genome shotgun (WGS) entry which is preliminary data.</text>
</comment>
<gene>
    <name evidence="1" type="ORF">PHISCL_09224</name>
</gene>
<dbReference type="SUPFAM" id="SSF53067">
    <property type="entry name" value="Actin-like ATPase domain"/>
    <property type="match status" value="1"/>
</dbReference>
<accession>A0A3A2Z5R3</accession>
<keyword evidence="2" id="KW-1185">Reference proteome</keyword>
<evidence type="ECO:0000313" key="1">
    <source>
        <dbReference type="EMBL" id="RJE18442.1"/>
    </source>
</evidence>
<proteinExistence type="predicted"/>
<name>A0A3A2Z5R3_9EURO</name>
<dbReference type="InterPro" id="IPR043129">
    <property type="entry name" value="ATPase_NBD"/>
</dbReference>
<dbReference type="OrthoDB" id="2963168at2759"/>
<organism evidence="1 2">
    <name type="scientific">Aspergillus sclerotialis</name>
    <dbReference type="NCBI Taxonomy" id="2070753"/>
    <lineage>
        <taxon>Eukaryota</taxon>
        <taxon>Fungi</taxon>
        <taxon>Dikarya</taxon>
        <taxon>Ascomycota</taxon>
        <taxon>Pezizomycotina</taxon>
        <taxon>Eurotiomycetes</taxon>
        <taxon>Eurotiomycetidae</taxon>
        <taxon>Eurotiales</taxon>
        <taxon>Aspergillaceae</taxon>
        <taxon>Aspergillus</taxon>
        <taxon>Aspergillus subgen. Polypaecilum</taxon>
    </lineage>
</organism>
<dbReference type="PANTHER" id="PTHR14187">
    <property type="entry name" value="ALPHA KINASE/ELONGATION FACTOR 2 KINASE"/>
    <property type="match status" value="1"/>
</dbReference>
<dbReference type="STRING" id="2070753.A0A3A2Z5R3"/>
<dbReference type="EMBL" id="MVGC01000552">
    <property type="protein sequence ID" value="RJE18442.1"/>
    <property type="molecule type" value="Genomic_DNA"/>
</dbReference>
<dbReference type="PANTHER" id="PTHR14187:SF82">
    <property type="entry name" value="FAMILY CHAPERONE, PUTATIVE (AFU_ORTHOLOGUE AFUA_7G08575)-RELATED"/>
    <property type="match status" value="1"/>
</dbReference>